<evidence type="ECO:0000256" key="3">
    <source>
        <dbReference type="HAMAP-Rule" id="MF_01384"/>
    </source>
</evidence>
<comment type="subcellular location">
    <subcellularLocation>
        <location evidence="3">Cytoplasm</location>
    </subcellularLocation>
</comment>
<proteinExistence type="inferred from homology"/>
<evidence type="ECO:0000256" key="1">
    <source>
        <dbReference type="ARBA" id="ARBA00007177"/>
    </source>
</evidence>
<name>A0A2M9BAC0_9BACT</name>
<comment type="function">
    <text evidence="3">Required for maturation of urease via the functional incorporation of the urease nickel metallocenter.</text>
</comment>
<dbReference type="HAMAP" id="MF_01384">
    <property type="entry name" value="UreD"/>
    <property type="match status" value="1"/>
</dbReference>
<protein>
    <recommendedName>
        <fullName evidence="3">Urease accessory protein UreD</fullName>
    </recommendedName>
</protein>
<reference evidence="4 5" key="1">
    <citation type="submission" date="2017-11" db="EMBL/GenBank/DDBJ databases">
        <title>Genomic Encyclopedia of Archaeal and Bacterial Type Strains, Phase II (KMG-II): From Individual Species to Whole Genera.</title>
        <authorList>
            <person name="Goeker M."/>
        </authorList>
    </citation>
    <scope>NUCLEOTIDE SEQUENCE [LARGE SCALE GENOMIC DNA]</scope>
    <source>
        <strain evidence="4 5">DSM 11115</strain>
    </source>
</reference>
<sequence length="309" mass="33602">MSAVANCTVTLPGPARGRVGPNALNPDGMKWSTVEVAQVRGQSRLITCHNLQPLKLLNPKSPTSACHVVLSSYGGGMVAGDAIRLRIGVEAGARLFVSTQANTKIFKSLDGAVAEQHVAGTVEAGALAVVFPDPVVLQAESRYRQLQHWQLHPTATLLLLDWFHSGRMDQGERFAFTSLHSELRVSRGERLVLLDKLSFEPAHHIAASPANFAGYQTFFSLYLVGNPESSLFQRLAARLEQQKMPGSTGPHFQISSQECLIAVSRAKADVYILRAAAHSRAALQPLCEQLLQELAAADMLGYNPLLRKY</sequence>
<dbReference type="GO" id="GO:0005737">
    <property type="term" value="C:cytoplasm"/>
    <property type="evidence" value="ECO:0007669"/>
    <property type="project" value="UniProtKB-SubCell"/>
</dbReference>
<dbReference type="PANTHER" id="PTHR33643:SF1">
    <property type="entry name" value="UREASE ACCESSORY PROTEIN D"/>
    <property type="match status" value="1"/>
</dbReference>
<comment type="caution">
    <text evidence="4">The sequence shown here is derived from an EMBL/GenBank/DDBJ whole genome shotgun (WGS) entry which is preliminary data.</text>
</comment>
<dbReference type="GO" id="GO:0016151">
    <property type="term" value="F:nickel cation binding"/>
    <property type="evidence" value="ECO:0007669"/>
    <property type="project" value="UniProtKB-UniRule"/>
</dbReference>
<dbReference type="PANTHER" id="PTHR33643">
    <property type="entry name" value="UREASE ACCESSORY PROTEIN D"/>
    <property type="match status" value="1"/>
</dbReference>
<dbReference type="Proteomes" id="UP000228535">
    <property type="component" value="Unassembled WGS sequence"/>
</dbReference>
<keyword evidence="5" id="KW-1185">Reference proteome</keyword>
<dbReference type="Pfam" id="PF01774">
    <property type="entry name" value="UreD"/>
    <property type="match status" value="1"/>
</dbReference>
<dbReference type="AlphaFoldDB" id="A0A2M9BAC0"/>
<keyword evidence="3" id="KW-0963">Cytoplasm</keyword>
<gene>
    <name evidence="3" type="primary">ureD</name>
    <name evidence="4" type="ORF">CLV45_3236</name>
</gene>
<evidence type="ECO:0000256" key="2">
    <source>
        <dbReference type="ARBA" id="ARBA00023186"/>
    </source>
</evidence>
<dbReference type="EMBL" id="PGFA01000002">
    <property type="protein sequence ID" value="PJJ54890.1"/>
    <property type="molecule type" value="Genomic_DNA"/>
</dbReference>
<evidence type="ECO:0000313" key="5">
    <source>
        <dbReference type="Proteomes" id="UP000228535"/>
    </source>
</evidence>
<comment type="subunit">
    <text evidence="3">UreD, UreF and UreG form a complex that acts as a GTP-hydrolysis-dependent molecular chaperone, activating the urease apoprotein by helping to assemble the nickel containing metallocenter of UreC. The UreE protein probably delivers the nickel.</text>
</comment>
<keyword evidence="2 3" id="KW-0143">Chaperone</keyword>
<comment type="similarity">
    <text evidence="1 3">Belongs to the UreD family.</text>
</comment>
<accession>A0A2M9BAC0</accession>
<evidence type="ECO:0000313" key="4">
    <source>
        <dbReference type="EMBL" id="PJJ54890.1"/>
    </source>
</evidence>
<keyword evidence="3" id="KW-0996">Nickel insertion</keyword>
<dbReference type="InterPro" id="IPR002669">
    <property type="entry name" value="UreD"/>
</dbReference>
<organism evidence="4 5">
    <name type="scientific">Hymenobacter chitinivorans DSM 11115</name>
    <dbReference type="NCBI Taxonomy" id="1121954"/>
    <lineage>
        <taxon>Bacteria</taxon>
        <taxon>Pseudomonadati</taxon>
        <taxon>Bacteroidota</taxon>
        <taxon>Cytophagia</taxon>
        <taxon>Cytophagales</taxon>
        <taxon>Hymenobacteraceae</taxon>
        <taxon>Hymenobacter</taxon>
    </lineage>
</organism>